<dbReference type="PANTHER" id="PTHR33284:SF1">
    <property type="entry name" value="RIBOSOMAL PROTEIN L25_GLN-TRNA SYNTHETASE, ANTI-CODON-BINDING DOMAIN-CONTAINING PROTEIN"/>
    <property type="match status" value="1"/>
</dbReference>
<comment type="similarity">
    <text evidence="5">Belongs to the bacterial ribosomal protein bL25 family. CTC subfamily.</text>
</comment>
<dbReference type="InterPro" id="IPR020057">
    <property type="entry name" value="Ribosomal_bL25_b-dom"/>
</dbReference>
<dbReference type="CDD" id="cd00495">
    <property type="entry name" value="Ribosomal_L25_TL5_CTC"/>
    <property type="match status" value="1"/>
</dbReference>
<dbReference type="EMBL" id="FWXB01000024">
    <property type="protein sequence ID" value="SMC14334.1"/>
    <property type="molecule type" value="Genomic_DNA"/>
</dbReference>
<feature type="domain" description="Large ribosomal subunit protein bL25 beta" evidence="8">
    <location>
        <begin position="104"/>
        <end position="190"/>
    </location>
</feature>
<feature type="domain" description="Large ribosomal subunit protein bL25 L25" evidence="7">
    <location>
        <begin position="8"/>
        <end position="96"/>
    </location>
</feature>
<protein>
    <recommendedName>
        <fullName evidence="5">Large ribosomal subunit protein bL25</fullName>
    </recommendedName>
    <alternativeName>
        <fullName evidence="5">General stress protein CTC</fullName>
    </alternativeName>
</protein>
<evidence type="ECO:0000259" key="8">
    <source>
        <dbReference type="Pfam" id="PF14693"/>
    </source>
</evidence>
<organism evidence="9 10">
    <name type="scientific">Roseovarius aestuarii</name>
    <dbReference type="NCBI Taxonomy" id="475083"/>
    <lineage>
        <taxon>Bacteria</taxon>
        <taxon>Pseudomonadati</taxon>
        <taxon>Pseudomonadota</taxon>
        <taxon>Alphaproteobacteria</taxon>
        <taxon>Rhodobacterales</taxon>
        <taxon>Roseobacteraceae</taxon>
        <taxon>Roseovarius</taxon>
    </lineage>
</organism>
<dbReference type="Proteomes" id="UP000193224">
    <property type="component" value="Unassembled WGS sequence"/>
</dbReference>
<feature type="compositionally biased region" description="Acidic residues" evidence="6">
    <location>
        <begin position="213"/>
        <end position="228"/>
    </location>
</feature>
<feature type="compositionally biased region" description="Basic and acidic residues" evidence="6">
    <location>
        <begin position="1"/>
        <end position="12"/>
    </location>
</feature>
<dbReference type="RefSeq" id="WP_085802235.1">
    <property type="nucleotide sequence ID" value="NZ_FWXB01000024.1"/>
</dbReference>
<dbReference type="HAMAP" id="MF_01334">
    <property type="entry name" value="Ribosomal_bL25_CTC"/>
    <property type="match status" value="1"/>
</dbReference>
<dbReference type="GO" id="GO:0003735">
    <property type="term" value="F:structural constituent of ribosome"/>
    <property type="evidence" value="ECO:0007669"/>
    <property type="project" value="InterPro"/>
</dbReference>
<evidence type="ECO:0000313" key="10">
    <source>
        <dbReference type="Proteomes" id="UP000193224"/>
    </source>
</evidence>
<evidence type="ECO:0000256" key="6">
    <source>
        <dbReference type="SAM" id="MobiDB-lite"/>
    </source>
</evidence>
<accession>A0A1X7BXK6</accession>
<name>A0A1X7BXK6_9RHOB</name>
<dbReference type="InterPro" id="IPR001021">
    <property type="entry name" value="Ribosomal_bL25_long"/>
</dbReference>
<feature type="compositionally biased region" description="Acidic residues" evidence="6">
    <location>
        <begin position="197"/>
        <end position="206"/>
    </location>
</feature>
<evidence type="ECO:0000256" key="5">
    <source>
        <dbReference type="HAMAP-Rule" id="MF_01334"/>
    </source>
</evidence>
<dbReference type="InterPro" id="IPR020930">
    <property type="entry name" value="Ribosomal_uL5_bac-type"/>
</dbReference>
<dbReference type="Pfam" id="PF14693">
    <property type="entry name" value="Ribosomal_TL5_C"/>
    <property type="match status" value="1"/>
</dbReference>
<dbReference type="GO" id="GO:0008097">
    <property type="term" value="F:5S rRNA binding"/>
    <property type="evidence" value="ECO:0007669"/>
    <property type="project" value="InterPro"/>
</dbReference>
<feature type="region of interest" description="Disordered" evidence="6">
    <location>
        <begin position="1"/>
        <end position="23"/>
    </location>
</feature>
<keyword evidence="1 5" id="KW-0699">rRNA-binding</keyword>
<gene>
    <name evidence="5 9" type="primary">rplY</name>
    <name evidence="5" type="synonym">ctc</name>
    <name evidence="9" type="ORF">ROA7745_04201</name>
</gene>
<evidence type="ECO:0000256" key="2">
    <source>
        <dbReference type="ARBA" id="ARBA00022884"/>
    </source>
</evidence>
<keyword evidence="4 5" id="KW-0687">Ribonucleoprotein</keyword>
<dbReference type="InterPro" id="IPR011035">
    <property type="entry name" value="Ribosomal_bL25/Gln-tRNA_synth"/>
</dbReference>
<reference evidence="9 10" key="1">
    <citation type="submission" date="2017-03" db="EMBL/GenBank/DDBJ databases">
        <authorList>
            <person name="Afonso C.L."/>
            <person name="Miller P.J."/>
            <person name="Scott M.A."/>
            <person name="Spackman E."/>
            <person name="Goraichik I."/>
            <person name="Dimitrov K.M."/>
            <person name="Suarez D.L."/>
            <person name="Swayne D.E."/>
        </authorList>
    </citation>
    <scope>NUCLEOTIDE SEQUENCE [LARGE SCALE GENOMIC DNA]</scope>
    <source>
        <strain evidence="9 10">CECT 7745</strain>
    </source>
</reference>
<dbReference type="NCBIfam" id="NF004128">
    <property type="entry name" value="PRK05618.1-2"/>
    <property type="match status" value="1"/>
</dbReference>
<evidence type="ECO:0000256" key="3">
    <source>
        <dbReference type="ARBA" id="ARBA00022980"/>
    </source>
</evidence>
<dbReference type="PANTHER" id="PTHR33284">
    <property type="entry name" value="RIBOSOMAL PROTEIN L25/GLN-TRNA SYNTHETASE, ANTI-CODON-BINDING DOMAIN-CONTAINING PROTEIN"/>
    <property type="match status" value="1"/>
</dbReference>
<dbReference type="AlphaFoldDB" id="A0A1X7BXK6"/>
<evidence type="ECO:0000256" key="4">
    <source>
        <dbReference type="ARBA" id="ARBA00023274"/>
    </source>
</evidence>
<dbReference type="OrthoDB" id="9806411at2"/>
<comment type="function">
    <text evidence="5">This is one of the proteins that binds to the 5S RNA in the ribosome where it forms part of the central protuberance.</text>
</comment>
<dbReference type="GO" id="GO:0006412">
    <property type="term" value="P:translation"/>
    <property type="evidence" value="ECO:0007669"/>
    <property type="project" value="UniProtKB-UniRule"/>
</dbReference>
<evidence type="ECO:0000259" key="7">
    <source>
        <dbReference type="Pfam" id="PF01386"/>
    </source>
</evidence>
<feature type="region of interest" description="Disordered" evidence="6">
    <location>
        <begin position="191"/>
        <end position="228"/>
    </location>
</feature>
<keyword evidence="2 5" id="KW-0694">RNA-binding</keyword>
<proteinExistence type="inferred from homology"/>
<dbReference type="GO" id="GO:0022625">
    <property type="term" value="C:cytosolic large ribosomal subunit"/>
    <property type="evidence" value="ECO:0007669"/>
    <property type="project" value="TreeGrafter"/>
</dbReference>
<keyword evidence="3 5" id="KW-0689">Ribosomal protein</keyword>
<dbReference type="SUPFAM" id="SSF50715">
    <property type="entry name" value="Ribosomal protein L25-like"/>
    <property type="match status" value="1"/>
</dbReference>
<sequence length="228" mass="24633">MAGEVPDLHAQERTGTGKGAARAARREGMVPGIVFGGDVDPLPINIPFNKLLKSLKAGRFKSTLFNLKVDGHDDVRVICRDVQRDVVKDLPTHLDLMRLRRTTKINLFIPVEFINEEECPALRKGGVLTVIRNEVELVVTAGDIPETLTVDLAKLEDIGDTATISDIEIPAGAKLTITDRDFMICNVSAPSALKSDADDEDEDTDAAEVPVVGDEEGGEAADTESSEE</sequence>
<dbReference type="InterPro" id="IPR020056">
    <property type="entry name" value="Rbsml_bL25/Gln-tRNA_synth_N"/>
</dbReference>
<dbReference type="Gene3D" id="2.40.240.10">
    <property type="entry name" value="Ribosomal Protein L25, Chain P"/>
    <property type="match status" value="1"/>
</dbReference>
<dbReference type="InterPro" id="IPR029751">
    <property type="entry name" value="Ribosomal_L25_dom"/>
</dbReference>
<dbReference type="NCBIfam" id="TIGR00731">
    <property type="entry name" value="bL25_bact_ctc"/>
    <property type="match status" value="1"/>
</dbReference>
<evidence type="ECO:0000256" key="1">
    <source>
        <dbReference type="ARBA" id="ARBA00022730"/>
    </source>
</evidence>
<dbReference type="Pfam" id="PF01386">
    <property type="entry name" value="Ribosomal_L25p"/>
    <property type="match status" value="1"/>
</dbReference>
<evidence type="ECO:0000313" key="9">
    <source>
        <dbReference type="EMBL" id="SMC14334.1"/>
    </source>
</evidence>
<dbReference type="InterPro" id="IPR037121">
    <property type="entry name" value="Ribosomal_bL25_C"/>
</dbReference>
<comment type="subunit">
    <text evidence="5">Part of the 50S ribosomal subunit; part of the 5S rRNA/L5/L18/L25 subcomplex. Contacts the 5S rRNA. Binds to the 5S rRNA independently of L5 and L18.</text>
</comment>
<keyword evidence="10" id="KW-1185">Reference proteome</keyword>
<dbReference type="Gene3D" id="2.170.120.20">
    <property type="entry name" value="Ribosomal protein L25, beta domain"/>
    <property type="match status" value="1"/>
</dbReference>